<dbReference type="AlphaFoldDB" id="A0A922I037"/>
<reference evidence="2" key="2">
    <citation type="journal article" date="2022" name="Res Sq">
        <title>Comparative Genomics Reveals Insights into the Divergent Evolution of Astigmatic Mites and Household Pest Adaptations.</title>
        <authorList>
            <person name="Xiong Q."/>
            <person name="Wan A.T.-Y."/>
            <person name="Liu X.-Y."/>
            <person name="Fung C.S.-H."/>
            <person name="Xiao X."/>
            <person name="Malainual N."/>
            <person name="Hou J."/>
            <person name="Wang L."/>
            <person name="Wang M."/>
            <person name="Yang K."/>
            <person name="Cui Y."/>
            <person name="Leung E."/>
            <person name="Nong W."/>
            <person name="Shin S.-K."/>
            <person name="Au S."/>
            <person name="Jeong K.Y."/>
            <person name="Chew F.T."/>
            <person name="Hui J."/>
            <person name="Leung T.F."/>
            <person name="Tungtrongchitr A."/>
            <person name="Zhong N."/>
            <person name="Liu Z."/>
            <person name="Tsui S."/>
        </authorList>
    </citation>
    <scope>NUCLEOTIDE SEQUENCE</scope>
    <source>
        <strain evidence="2">Derf</strain>
        <tissue evidence="2">Whole organism</tissue>
    </source>
</reference>
<reference evidence="2" key="1">
    <citation type="submission" date="2013-05" db="EMBL/GenBank/DDBJ databases">
        <authorList>
            <person name="Yim A.K.Y."/>
            <person name="Chan T.F."/>
            <person name="Ji K.M."/>
            <person name="Liu X.Y."/>
            <person name="Zhou J.W."/>
            <person name="Li R.Q."/>
            <person name="Yang K.Y."/>
            <person name="Li J."/>
            <person name="Li M."/>
            <person name="Law P.T.W."/>
            <person name="Wu Y.L."/>
            <person name="Cai Z.L."/>
            <person name="Qin H."/>
            <person name="Bao Y."/>
            <person name="Leung R.K.K."/>
            <person name="Ng P.K.S."/>
            <person name="Zou J."/>
            <person name="Zhong X.J."/>
            <person name="Ran P.X."/>
            <person name="Zhong N.S."/>
            <person name="Liu Z.G."/>
            <person name="Tsui S.K.W."/>
        </authorList>
    </citation>
    <scope>NUCLEOTIDE SEQUENCE</scope>
    <source>
        <strain evidence="2">Derf</strain>
        <tissue evidence="2">Whole organism</tissue>
    </source>
</reference>
<organism evidence="2 3">
    <name type="scientific">Dermatophagoides farinae</name>
    <name type="common">American house dust mite</name>
    <dbReference type="NCBI Taxonomy" id="6954"/>
    <lineage>
        <taxon>Eukaryota</taxon>
        <taxon>Metazoa</taxon>
        <taxon>Ecdysozoa</taxon>
        <taxon>Arthropoda</taxon>
        <taxon>Chelicerata</taxon>
        <taxon>Arachnida</taxon>
        <taxon>Acari</taxon>
        <taxon>Acariformes</taxon>
        <taxon>Sarcoptiformes</taxon>
        <taxon>Astigmata</taxon>
        <taxon>Psoroptidia</taxon>
        <taxon>Analgoidea</taxon>
        <taxon>Pyroglyphidae</taxon>
        <taxon>Dermatophagoidinae</taxon>
        <taxon>Dermatophagoides</taxon>
    </lineage>
</organism>
<proteinExistence type="predicted"/>
<evidence type="ECO:0000256" key="1">
    <source>
        <dbReference type="SAM" id="MobiDB-lite"/>
    </source>
</evidence>
<comment type="caution">
    <text evidence="2">The sequence shown here is derived from an EMBL/GenBank/DDBJ whole genome shotgun (WGS) entry which is preliminary data.</text>
</comment>
<evidence type="ECO:0000313" key="3">
    <source>
        <dbReference type="Proteomes" id="UP000790347"/>
    </source>
</evidence>
<dbReference type="EMBL" id="ASGP02000003">
    <property type="protein sequence ID" value="KAH9516577.1"/>
    <property type="molecule type" value="Genomic_DNA"/>
</dbReference>
<sequence>MTFHLEMIQPDLDFPNVSIPGAITPPPAVALGSRDVGSRPNADGSLPCASSLPTKSLGNCCSLAV</sequence>
<gene>
    <name evidence="2" type="ORF">DERF_007312</name>
</gene>
<dbReference type="Proteomes" id="UP000790347">
    <property type="component" value="Unassembled WGS sequence"/>
</dbReference>
<protein>
    <submittedName>
        <fullName evidence="2">Uncharacterized protein</fullName>
    </submittedName>
</protein>
<keyword evidence="3" id="KW-1185">Reference proteome</keyword>
<feature type="region of interest" description="Disordered" evidence="1">
    <location>
        <begin position="28"/>
        <end position="54"/>
    </location>
</feature>
<accession>A0A922I037</accession>
<name>A0A922I037_DERFA</name>
<evidence type="ECO:0000313" key="2">
    <source>
        <dbReference type="EMBL" id="KAH9516577.1"/>
    </source>
</evidence>